<reference evidence="1" key="1">
    <citation type="journal article" date="2015" name="Nature">
        <title>Complex archaea that bridge the gap between prokaryotes and eukaryotes.</title>
        <authorList>
            <person name="Spang A."/>
            <person name="Saw J.H."/>
            <person name="Jorgensen S.L."/>
            <person name="Zaremba-Niedzwiedzka K."/>
            <person name="Martijn J."/>
            <person name="Lind A.E."/>
            <person name="van Eijk R."/>
            <person name="Schleper C."/>
            <person name="Guy L."/>
            <person name="Ettema T.J."/>
        </authorList>
    </citation>
    <scope>NUCLEOTIDE SEQUENCE</scope>
</reference>
<sequence>MKIQFTIPAHKDLISPFEDCEITSVEQIDTIPDATCTLIHLGNCCDFLPNRQEFLQKVVNKLRYGGHIIVEGTDLIEVSYGIARDLLQTQDVQSILFHGRNSCSTIHEMKEYIQNLNLKIINNRLAQYKYSIRAERPQIQNQ</sequence>
<gene>
    <name evidence="1" type="ORF">LCGC14_2506160</name>
</gene>
<dbReference type="InterPro" id="IPR029063">
    <property type="entry name" value="SAM-dependent_MTases_sf"/>
</dbReference>
<dbReference type="EMBL" id="LAZR01040082">
    <property type="protein sequence ID" value="KKL15381.1"/>
    <property type="molecule type" value="Genomic_DNA"/>
</dbReference>
<evidence type="ECO:0000313" key="1">
    <source>
        <dbReference type="EMBL" id="KKL15381.1"/>
    </source>
</evidence>
<protein>
    <recommendedName>
        <fullName evidence="2">Methyltransferase type 11 domain-containing protein</fullName>
    </recommendedName>
</protein>
<dbReference type="AlphaFoldDB" id="A0A0F9DC83"/>
<evidence type="ECO:0008006" key="2">
    <source>
        <dbReference type="Google" id="ProtNLM"/>
    </source>
</evidence>
<dbReference type="Gene3D" id="3.40.50.150">
    <property type="entry name" value="Vaccinia Virus protein VP39"/>
    <property type="match status" value="1"/>
</dbReference>
<name>A0A0F9DC83_9ZZZZ</name>
<proteinExistence type="predicted"/>
<accession>A0A0F9DC83</accession>
<dbReference type="SUPFAM" id="SSF53335">
    <property type="entry name" value="S-adenosyl-L-methionine-dependent methyltransferases"/>
    <property type="match status" value="1"/>
</dbReference>
<comment type="caution">
    <text evidence="1">The sequence shown here is derived from an EMBL/GenBank/DDBJ whole genome shotgun (WGS) entry which is preliminary data.</text>
</comment>
<organism evidence="1">
    <name type="scientific">marine sediment metagenome</name>
    <dbReference type="NCBI Taxonomy" id="412755"/>
    <lineage>
        <taxon>unclassified sequences</taxon>
        <taxon>metagenomes</taxon>
        <taxon>ecological metagenomes</taxon>
    </lineage>
</organism>